<evidence type="ECO:0000256" key="3">
    <source>
        <dbReference type="SAM" id="SignalP"/>
    </source>
</evidence>
<evidence type="ECO:0000256" key="1">
    <source>
        <dbReference type="ARBA" id="ARBA00022729"/>
    </source>
</evidence>
<dbReference type="AlphaFoldDB" id="A0A8E2AMF6"/>
<evidence type="ECO:0000256" key="2">
    <source>
        <dbReference type="SAM" id="Phobius"/>
    </source>
</evidence>
<feature type="signal peptide" evidence="3">
    <location>
        <begin position="1"/>
        <end position="17"/>
    </location>
</feature>
<organism evidence="5 6">
    <name type="scientific">Obba rivulosa</name>
    <dbReference type="NCBI Taxonomy" id="1052685"/>
    <lineage>
        <taxon>Eukaryota</taxon>
        <taxon>Fungi</taxon>
        <taxon>Dikarya</taxon>
        <taxon>Basidiomycota</taxon>
        <taxon>Agaricomycotina</taxon>
        <taxon>Agaricomycetes</taxon>
        <taxon>Polyporales</taxon>
        <taxon>Gelatoporiaceae</taxon>
        <taxon>Obba</taxon>
    </lineage>
</organism>
<reference evidence="5 6" key="1">
    <citation type="submission" date="2016-07" db="EMBL/GenBank/DDBJ databases">
        <title>Draft genome of the white-rot fungus Obba rivulosa 3A-2.</title>
        <authorList>
            <consortium name="DOE Joint Genome Institute"/>
            <person name="Miettinen O."/>
            <person name="Riley R."/>
            <person name="Acob R."/>
            <person name="Barry K."/>
            <person name="Cullen D."/>
            <person name="De Vries R."/>
            <person name="Hainaut M."/>
            <person name="Hatakka A."/>
            <person name="Henrissat B."/>
            <person name="Hilden K."/>
            <person name="Kuo R."/>
            <person name="Labutti K."/>
            <person name="Lipzen A."/>
            <person name="Makela M.R."/>
            <person name="Sandor L."/>
            <person name="Spatafora J.W."/>
            <person name="Grigoriev I.V."/>
            <person name="Hibbett D.S."/>
        </authorList>
    </citation>
    <scope>NUCLEOTIDE SEQUENCE [LARGE SCALE GENOMIC DNA]</scope>
    <source>
        <strain evidence="5 6">3A-2</strain>
    </source>
</reference>
<keyword evidence="1 3" id="KW-0732">Signal</keyword>
<dbReference type="Pfam" id="PF10342">
    <property type="entry name" value="Kre9_KNH"/>
    <property type="match status" value="1"/>
</dbReference>
<evidence type="ECO:0000259" key="4">
    <source>
        <dbReference type="Pfam" id="PF10342"/>
    </source>
</evidence>
<dbReference type="InterPro" id="IPR018466">
    <property type="entry name" value="Kre9/Knh1-like_N"/>
</dbReference>
<dbReference type="OrthoDB" id="5420143at2759"/>
<dbReference type="PANTHER" id="PTHR35185">
    <property type="entry name" value="SERINE/THREONINE-RICH PROTEIN ADG2-RELATED"/>
    <property type="match status" value="1"/>
</dbReference>
<evidence type="ECO:0000313" key="5">
    <source>
        <dbReference type="EMBL" id="OCH84935.1"/>
    </source>
</evidence>
<gene>
    <name evidence="5" type="ORF">OBBRIDRAFT_798661</name>
</gene>
<proteinExistence type="predicted"/>
<keyword evidence="2" id="KW-0812">Transmembrane</keyword>
<feature type="domain" description="Yeast cell wall synthesis Kre9/Knh1-like N-terminal" evidence="4">
    <location>
        <begin position="24"/>
        <end position="108"/>
    </location>
</feature>
<feature type="chain" id="PRO_5034498367" description="Yeast cell wall synthesis Kre9/Knh1-like N-terminal domain-containing protein" evidence="3">
    <location>
        <begin position="18"/>
        <end position="210"/>
    </location>
</feature>
<protein>
    <recommendedName>
        <fullName evidence="4">Yeast cell wall synthesis Kre9/Knh1-like N-terminal domain-containing protein</fullName>
    </recommendedName>
</protein>
<dbReference type="PANTHER" id="PTHR35185:SF1">
    <property type="entry name" value="UPF0619 GPI-ANCHORED MEMBRANE PROTEIN C1322.10"/>
    <property type="match status" value="1"/>
</dbReference>
<dbReference type="InterPro" id="IPR052479">
    <property type="entry name" value="GPI-anchor_Adhesion_Reg"/>
</dbReference>
<feature type="transmembrane region" description="Helical" evidence="2">
    <location>
        <begin position="188"/>
        <end position="209"/>
    </location>
</feature>
<keyword evidence="2" id="KW-1133">Transmembrane helix</keyword>
<name>A0A8E2AMF6_9APHY</name>
<dbReference type="Proteomes" id="UP000250043">
    <property type="component" value="Unassembled WGS sequence"/>
</dbReference>
<evidence type="ECO:0000313" key="6">
    <source>
        <dbReference type="Proteomes" id="UP000250043"/>
    </source>
</evidence>
<accession>A0A8E2AMF6</accession>
<sequence length="210" mass="20428">MFAAFSTLAVLVTFVSALTLQTPTDWQSGTAVNVSWTNAVGDPSTWSLELVNPTNFHNSFAIANNVNPAPGVLSIRLPIVPAGGGYILEAVGISNISNVISQTGEFSIAQTPSTVLSSMASSALSSGASTASQSSGAATSSGFGSTISASGASNSASAAATSGGSAAASQSSASATTSASNFNGAVQFGSGIVSWAVLALTAVAGAVIVL</sequence>
<keyword evidence="2" id="KW-0472">Membrane</keyword>
<dbReference type="EMBL" id="KV722621">
    <property type="protein sequence ID" value="OCH84935.1"/>
    <property type="molecule type" value="Genomic_DNA"/>
</dbReference>
<keyword evidence="6" id="KW-1185">Reference proteome</keyword>